<sequence length="96" mass="10900">MFARRVREAEKDAKDHDYVLEHIEHSDVLAEVELAISTAKDRLKDLLAQARAERIASELEHPVWRETPRATVHDPAETTASRFFDALTVRGAGYTT</sequence>
<name>A0ABY5QWF7_9HYPH</name>
<evidence type="ECO:0000313" key="3">
    <source>
        <dbReference type="Proteomes" id="UP001058098"/>
    </source>
</evidence>
<gene>
    <name evidence="2" type="ORF">IHQ72_34915</name>
</gene>
<reference evidence="2" key="1">
    <citation type="submission" date="2020-09" db="EMBL/GenBank/DDBJ databases">
        <title>Rhizobia associated with sainfoin plants.</title>
        <authorList>
            <person name="Asharfi S."/>
            <person name="Kuzmanovic N."/>
            <person name="Bunk B."/>
            <person name="Sproeer C."/>
            <person name="Becker M."/>
            <person name="Thuenen T."/>
        </authorList>
    </citation>
    <scope>NUCLEOTIDE SEQUENCE</scope>
    <source>
        <strain evidence="2">OM4</strain>
    </source>
</reference>
<organism evidence="2 3">
    <name type="scientific">Mesorhizobium onobrychidis</name>
    <dbReference type="NCBI Taxonomy" id="2775404"/>
    <lineage>
        <taxon>Bacteria</taxon>
        <taxon>Pseudomonadati</taxon>
        <taxon>Pseudomonadota</taxon>
        <taxon>Alphaproteobacteria</taxon>
        <taxon>Hyphomicrobiales</taxon>
        <taxon>Phyllobacteriaceae</taxon>
        <taxon>Mesorhizobium</taxon>
    </lineage>
</organism>
<keyword evidence="3" id="KW-1185">Reference proteome</keyword>
<accession>A0ABY5QWF7</accession>
<keyword evidence="1" id="KW-0175">Coiled coil</keyword>
<feature type="coiled-coil region" evidence="1">
    <location>
        <begin position="29"/>
        <end position="60"/>
    </location>
</feature>
<dbReference type="RefSeq" id="WP_258120487.1">
    <property type="nucleotide sequence ID" value="NZ_CP062229.1"/>
</dbReference>
<dbReference type="EMBL" id="CP062229">
    <property type="protein sequence ID" value="UVC15546.1"/>
    <property type="molecule type" value="Genomic_DNA"/>
</dbReference>
<protein>
    <submittedName>
        <fullName evidence="2">Uncharacterized protein</fullName>
    </submittedName>
</protein>
<proteinExistence type="predicted"/>
<dbReference type="Proteomes" id="UP001058098">
    <property type="component" value="Chromosome"/>
</dbReference>
<evidence type="ECO:0000256" key="1">
    <source>
        <dbReference type="SAM" id="Coils"/>
    </source>
</evidence>
<evidence type="ECO:0000313" key="2">
    <source>
        <dbReference type="EMBL" id="UVC15546.1"/>
    </source>
</evidence>